<organism evidence="3 4">
    <name type="scientific">Aedes aegypti</name>
    <name type="common">Yellowfever mosquito</name>
    <name type="synonym">Culex aegypti</name>
    <dbReference type="NCBI Taxonomy" id="7159"/>
    <lineage>
        <taxon>Eukaryota</taxon>
        <taxon>Metazoa</taxon>
        <taxon>Ecdysozoa</taxon>
        <taxon>Arthropoda</taxon>
        <taxon>Hexapoda</taxon>
        <taxon>Insecta</taxon>
        <taxon>Pterygota</taxon>
        <taxon>Neoptera</taxon>
        <taxon>Endopterygota</taxon>
        <taxon>Diptera</taxon>
        <taxon>Nematocera</taxon>
        <taxon>Culicoidea</taxon>
        <taxon>Culicidae</taxon>
        <taxon>Culicinae</taxon>
        <taxon>Aedini</taxon>
        <taxon>Aedes</taxon>
        <taxon>Stegomyia</taxon>
    </lineage>
</organism>
<dbReference type="VEuPathDB" id="VectorBase:AAEL002103"/>
<dbReference type="AlphaFoldDB" id="Q17JA0"/>
<reference evidence="3" key="2">
    <citation type="journal article" date="2007" name="Science">
        <title>Genome sequence of Aedes aegypti, a major arbovirus vector.</title>
        <authorList>
            <person name="Nene V."/>
            <person name="Wortman J.R."/>
            <person name="Lawson D."/>
            <person name="Haas B."/>
            <person name="Kodira C."/>
            <person name="Tu Z.J."/>
            <person name="Loftus B."/>
            <person name="Xi Z."/>
            <person name="Megy K."/>
            <person name="Grabherr M."/>
            <person name="Ren Q."/>
            <person name="Zdobnov E.M."/>
            <person name="Lobo N.F."/>
            <person name="Campbell K.S."/>
            <person name="Brown S.E."/>
            <person name="Bonaldo M.F."/>
            <person name="Zhu J."/>
            <person name="Sinkins S.P."/>
            <person name="Hogenkamp D.G."/>
            <person name="Amedeo P."/>
            <person name="Arensburger P."/>
            <person name="Atkinson P.W."/>
            <person name="Bidwell S."/>
            <person name="Biedler J."/>
            <person name="Birney E."/>
            <person name="Bruggner R.V."/>
            <person name="Costas J."/>
            <person name="Coy M.R."/>
            <person name="Crabtree J."/>
            <person name="Crawford M."/>
            <person name="Debruyn B."/>
            <person name="Decaprio D."/>
            <person name="Eiglmeier K."/>
            <person name="Eisenstadt E."/>
            <person name="El-Dorry H."/>
            <person name="Gelbart W.M."/>
            <person name="Gomes S.L."/>
            <person name="Hammond M."/>
            <person name="Hannick L.I."/>
            <person name="Hogan J.R."/>
            <person name="Holmes M.H."/>
            <person name="Jaffe D."/>
            <person name="Johnston J.S."/>
            <person name="Kennedy R.C."/>
            <person name="Koo H."/>
            <person name="Kravitz S."/>
            <person name="Kriventseva E.V."/>
            <person name="Kulp D."/>
            <person name="Labutti K."/>
            <person name="Lee E."/>
            <person name="Li S."/>
            <person name="Lovin D.D."/>
            <person name="Mao C."/>
            <person name="Mauceli E."/>
            <person name="Menck C.F."/>
            <person name="Miller J.R."/>
            <person name="Montgomery P."/>
            <person name="Mori A."/>
            <person name="Nascimento A.L."/>
            <person name="Naveira H.F."/>
            <person name="Nusbaum C."/>
            <person name="O'leary S."/>
            <person name="Orvis J."/>
            <person name="Pertea M."/>
            <person name="Quesneville H."/>
            <person name="Reidenbach K.R."/>
            <person name="Rogers Y.H."/>
            <person name="Roth C.W."/>
            <person name="Schneider J.R."/>
            <person name="Schatz M."/>
            <person name="Shumway M."/>
            <person name="Stanke M."/>
            <person name="Stinson E.O."/>
            <person name="Tubio J.M."/>
            <person name="Vanzee J.P."/>
            <person name="Verjovski-Almeida S."/>
            <person name="Werner D."/>
            <person name="White O."/>
            <person name="Wyder S."/>
            <person name="Zeng Q."/>
            <person name="Zhao Q."/>
            <person name="Zhao Y."/>
            <person name="Hill C.A."/>
            <person name="Raikhel A.S."/>
            <person name="Soares M.B."/>
            <person name="Knudson D.L."/>
            <person name="Lee N.H."/>
            <person name="Galagan J."/>
            <person name="Salzberg S.L."/>
            <person name="Paulsen I.T."/>
            <person name="Dimopoulos G."/>
            <person name="Collins F.H."/>
            <person name="Birren B."/>
            <person name="Fraser-Liggett C.M."/>
            <person name="Severson D.W."/>
        </authorList>
    </citation>
    <scope>NUCLEOTIDE SEQUENCE [LARGE SCALE GENOMIC DNA]</scope>
    <source>
        <strain evidence="3">Liverpool</strain>
    </source>
</reference>
<dbReference type="KEGG" id="aag:5573562"/>
<dbReference type="GO" id="GO:0000786">
    <property type="term" value="C:nucleosome"/>
    <property type="evidence" value="ECO:0007669"/>
    <property type="project" value="InterPro"/>
</dbReference>
<gene>
    <name evidence="3" type="ORF">AaeL_AAEL002103</name>
</gene>
<dbReference type="InterPro" id="IPR036390">
    <property type="entry name" value="WH_DNA-bd_sf"/>
</dbReference>
<dbReference type="OMA" id="FHNDFAN"/>
<name>Q17JA0_AEDAE</name>
<sequence>MPTTSTKANTPKGSPRSGLNYMQMIVFTMNEAQKDLPPRKGISLRSLKSKIFEKYGTTETILNRNLHRALDEKVLMSTKGQGLSGSVRFHNDFANRLKKLDDASNQKSISETLTKYLNTLLVQSDDSDDERVSEATKKPRQKKTESAKRAPKKRDESAKSNPKAKKAAGEPTMVTGKASKKRAAEKSSEEPKVKKSK</sequence>
<feature type="compositionally biased region" description="Basic and acidic residues" evidence="1">
    <location>
        <begin position="182"/>
        <end position="197"/>
    </location>
</feature>
<dbReference type="InterPro" id="IPR036388">
    <property type="entry name" value="WH-like_DNA-bd_sf"/>
</dbReference>
<reference evidence="3" key="1">
    <citation type="submission" date="2005-10" db="EMBL/GenBank/DDBJ databases">
        <authorList>
            <person name="Loftus B.J."/>
            <person name="Nene V.M."/>
            <person name="Hannick L.I."/>
            <person name="Bidwell S."/>
            <person name="Haas B."/>
            <person name="Amedeo P."/>
            <person name="Orvis J."/>
            <person name="Wortman J.R."/>
            <person name="White O.R."/>
            <person name="Salzberg S."/>
            <person name="Shumway M."/>
            <person name="Koo H."/>
            <person name="Zhao Y."/>
            <person name="Holmes M."/>
            <person name="Miller J."/>
            <person name="Schatz M."/>
            <person name="Pop M."/>
            <person name="Pai G."/>
            <person name="Utterback T."/>
            <person name="Rogers Y.-H."/>
            <person name="Kravitz S."/>
            <person name="Fraser C.M."/>
        </authorList>
    </citation>
    <scope>NUCLEOTIDE SEQUENCE</scope>
    <source>
        <strain evidence="3">Liverpool</strain>
    </source>
</reference>
<dbReference type="OrthoDB" id="10464195at2759"/>
<dbReference type="PaxDb" id="7159-AAEL002103-PA"/>
<dbReference type="Gene3D" id="1.10.10.10">
    <property type="entry name" value="Winged helix-like DNA-binding domain superfamily/Winged helix DNA-binding domain"/>
    <property type="match status" value="1"/>
</dbReference>
<dbReference type="Pfam" id="PF00538">
    <property type="entry name" value="Linker_histone"/>
    <property type="match status" value="1"/>
</dbReference>
<feature type="compositionally biased region" description="Basic and acidic residues" evidence="1">
    <location>
        <begin position="130"/>
        <end position="158"/>
    </location>
</feature>
<dbReference type="PROSITE" id="PS51504">
    <property type="entry name" value="H15"/>
    <property type="match status" value="1"/>
</dbReference>
<dbReference type="InterPro" id="IPR005818">
    <property type="entry name" value="Histone_H1/H5_H15"/>
</dbReference>
<protein>
    <submittedName>
        <fullName evidence="3">AAEL002103-PA</fullName>
    </submittedName>
</protein>
<evidence type="ECO:0000313" key="4">
    <source>
        <dbReference type="Proteomes" id="UP000682892"/>
    </source>
</evidence>
<dbReference type="GO" id="GO:0006334">
    <property type="term" value="P:nucleosome assembly"/>
    <property type="evidence" value="ECO:0007669"/>
    <property type="project" value="InterPro"/>
</dbReference>
<accession>Q17JA0</accession>
<evidence type="ECO:0000313" key="3">
    <source>
        <dbReference type="EMBL" id="EAT46706.1"/>
    </source>
</evidence>
<dbReference type="HOGENOM" id="CLU_1385191_0_0_1"/>
<evidence type="ECO:0000256" key="1">
    <source>
        <dbReference type="SAM" id="MobiDB-lite"/>
    </source>
</evidence>
<reference evidence="3" key="3">
    <citation type="submission" date="2012-09" db="EMBL/GenBank/DDBJ databases">
        <authorList>
            <consortium name="VectorBase"/>
        </authorList>
    </citation>
    <scope>NUCLEOTIDE SEQUENCE</scope>
    <source>
        <strain evidence="3">Liverpool</strain>
    </source>
</reference>
<evidence type="ECO:0000259" key="2">
    <source>
        <dbReference type="PROSITE" id="PS51504"/>
    </source>
</evidence>
<dbReference type="SUPFAM" id="SSF46785">
    <property type="entry name" value="Winged helix' DNA-binding domain"/>
    <property type="match status" value="1"/>
</dbReference>
<feature type="region of interest" description="Disordered" evidence="1">
    <location>
        <begin position="125"/>
        <end position="197"/>
    </location>
</feature>
<feature type="domain" description="H15" evidence="2">
    <location>
        <begin position="17"/>
        <end position="91"/>
    </location>
</feature>
<dbReference type="EMBL" id="CH477234">
    <property type="protein sequence ID" value="EAT46706.1"/>
    <property type="molecule type" value="Genomic_DNA"/>
</dbReference>
<dbReference type="GO" id="GO:0003677">
    <property type="term" value="F:DNA binding"/>
    <property type="evidence" value="ECO:0007669"/>
    <property type="project" value="InterPro"/>
</dbReference>
<proteinExistence type="predicted"/>
<dbReference type="Proteomes" id="UP000682892">
    <property type="component" value="Unassembled WGS sequence"/>
</dbReference>